<dbReference type="PANTHER" id="PTHR36449">
    <property type="entry name" value="ACETYLTRANSFERASE-RELATED"/>
    <property type="match status" value="1"/>
</dbReference>
<dbReference type="EMBL" id="UGJB01000004">
    <property type="protein sequence ID" value="STQ14438.1"/>
    <property type="molecule type" value="Genomic_DNA"/>
</dbReference>
<dbReference type="InterPro" id="IPR016181">
    <property type="entry name" value="Acyl_CoA_acyltransferase"/>
</dbReference>
<evidence type="ECO:0000256" key="4">
    <source>
        <dbReference type="ARBA" id="ARBA00023315"/>
    </source>
</evidence>
<gene>
    <name evidence="5" type="ORF">NCTC10005_07295</name>
</gene>
<keyword evidence="2" id="KW-1277">Toxin-antitoxin system</keyword>
<name>A0A377M8A5_ENTCL</name>
<dbReference type="AlphaFoldDB" id="A0A377M8A5"/>
<accession>A0A377M8A5</accession>
<evidence type="ECO:0000313" key="5">
    <source>
        <dbReference type="EMBL" id="STQ14438.1"/>
    </source>
</evidence>
<evidence type="ECO:0000256" key="3">
    <source>
        <dbReference type="ARBA" id="ARBA00022679"/>
    </source>
</evidence>
<protein>
    <submittedName>
        <fullName evidence="5">Acetyltransferase</fullName>
    </submittedName>
</protein>
<evidence type="ECO:0000256" key="2">
    <source>
        <dbReference type="ARBA" id="ARBA00022649"/>
    </source>
</evidence>
<dbReference type="SUPFAM" id="SSF55729">
    <property type="entry name" value="Acyl-CoA N-acyltransferases (Nat)"/>
    <property type="match status" value="1"/>
</dbReference>
<evidence type="ECO:0000313" key="6">
    <source>
        <dbReference type="Proteomes" id="UP000255106"/>
    </source>
</evidence>
<organism evidence="5 6">
    <name type="scientific">Enterobacter cloacae</name>
    <dbReference type="NCBI Taxonomy" id="550"/>
    <lineage>
        <taxon>Bacteria</taxon>
        <taxon>Pseudomonadati</taxon>
        <taxon>Pseudomonadota</taxon>
        <taxon>Gammaproteobacteria</taxon>
        <taxon>Enterobacterales</taxon>
        <taxon>Enterobacteriaceae</taxon>
        <taxon>Enterobacter</taxon>
        <taxon>Enterobacter cloacae complex</taxon>
    </lineage>
</organism>
<dbReference type="Gene3D" id="3.40.630.30">
    <property type="match status" value="1"/>
</dbReference>
<dbReference type="CDD" id="cd04301">
    <property type="entry name" value="NAT_SF"/>
    <property type="match status" value="1"/>
</dbReference>
<dbReference type="Proteomes" id="UP000255106">
    <property type="component" value="Unassembled WGS sequence"/>
</dbReference>
<dbReference type="GO" id="GO:0016746">
    <property type="term" value="F:acyltransferase activity"/>
    <property type="evidence" value="ECO:0007669"/>
    <property type="project" value="UniProtKB-KW"/>
</dbReference>
<dbReference type="PANTHER" id="PTHR36449:SF1">
    <property type="entry name" value="ACETYLTRANSFERASE"/>
    <property type="match status" value="1"/>
</dbReference>
<sequence length="185" mass="20800">MNNMKIGIFSDDVEYDLSHFDCGEESLNTFLTAHLKRQHRGKFLRGYVLVASGEKPRVLGYYTLSGSCFEKAYLPSKTQQKRVPYKNVPSVTLGRLAIDKRFQGQGLGELLVTHALKTVYLASFAVGIHGIFVEALNDSAKTFTLNWGLSPFRQRMKILSSCRLKPSKDCLQIKSVTHAPRTGRE</sequence>
<comment type="similarity">
    <text evidence="1">Belongs to the acetyltransferase family. GNAT subfamily.</text>
</comment>
<reference evidence="5 6" key="1">
    <citation type="submission" date="2018-06" db="EMBL/GenBank/DDBJ databases">
        <authorList>
            <consortium name="Pathogen Informatics"/>
            <person name="Doyle S."/>
        </authorList>
    </citation>
    <scope>NUCLEOTIDE SEQUENCE [LARGE SCALE GENOMIC DNA]</scope>
    <source>
        <strain evidence="5 6">NCTC10005</strain>
    </source>
</reference>
<keyword evidence="4" id="KW-0012">Acyltransferase</keyword>
<keyword evidence="3 5" id="KW-0808">Transferase</keyword>
<proteinExistence type="inferred from homology"/>
<evidence type="ECO:0000256" key="1">
    <source>
        <dbReference type="ARBA" id="ARBA00009342"/>
    </source>
</evidence>